<evidence type="ECO:0000313" key="2">
    <source>
        <dbReference type="Proteomes" id="UP001066276"/>
    </source>
</evidence>
<proteinExistence type="predicted"/>
<organism evidence="1 2">
    <name type="scientific">Pleurodeles waltl</name>
    <name type="common">Iberian ribbed newt</name>
    <dbReference type="NCBI Taxonomy" id="8319"/>
    <lineage>
        <taxon>Eukaryota</taxon>
        <taxon>Metazoa</taxon>
        <taxon>Chordata</taxon>
        <taxon>Craniata</taxon>
        <taxon>Vertebrata</taxon>
        <taxon>Euteleostomi</taxon>
        <taxon>Amphibia</taxon>
        <taxon>Batrachia</taxon>
        <taxon>Caudata</taxon>
        <taxon>Salamandroidea</taxon>
        <taxon>Salamandridae</taxon>
        <taxon>Pleurodelinae</taxon>
        <taxon>Pleurodeles</taxon>
    </lineage>
</organism>
<accession>A0AAV7SXS9</accession>
<protein>
    <submittedName>
        <fullName evidence="1">Uncharacterized protein</fullName>
    </submittedName>
</protein>
<name>A0AAV7SXS9_PLEWA</name>
<evidence type="ECO:0000313" key="1">
    <source>
        <dbReference type="EMBL" id="KAJ1168692.1"/>
    </source>
</evidence>
<gene>
    <name evidence="1" type="ORF">NDU88_000609</name>
</gene>
<reference evidence="1" key="1">
    <citation type="journal article" date="2022" name="bioRxiv">
        <title>Sequencing and chromosome-scale assembly of the giantPleurodeles waltlgenome.</title>
        <authorList>
            <person name="Brown T."/>
            <person name="Elewa A."/>
            <person name="Iarovenko S."/>
            <person name="Subramanian E."/>
            <person name="Araus A.J."/>
            <person name="Petzold A."/>
            <person name="Susuki M."/>
            <person name="Suzuki K.-i.T."/>
            <person name="Hayashi T."/>
            <person name="Toyoda A."/>
            <person name="Oliveira C."/>
            <person name="Osipova E."/>
            <person name="Leigh N.D."/>
            <person name="Simon A."/>
            <person name="Yun M.H."/>
        </authorList>
    </citation>
    <scope>NUCLEOTIDE SEQUENCE</scope>
    <source>
        <strain evidence="1">20211129_DDA</strain>
        <tissue evidence="1">Liver</tissue>
    </source>
</reference>
<keyword evidence="2" id="KW-1185">Reference proteome</keyword>
<sequence length="85" mass="9041">MPTRGAWQSTGVLKRRGCPALAPRGDQAGLGVNSTYCSFRGAAGRKAKTLEIRAQADTSEMEENTFVANMSQTKDRILAPSPGLS</sequence>
<dbReference type="AlphaFoldDB" id="A0AAV7SXS9"/>
<dbReference type="EMBL" id="JANPWB010000007">
    <property type="protein sequence ID" value="KAJ1168692.1"/>
    <property type="molecule type" value="Genomic_DNA"/>
</dbReference>
<dbReference type="Proteomes" id="UP001066276">
    <property type="component" value="Chromosome 4_1"/>
</dbReference>
<comment type="caution">
    <text evidence="1">The sequence shown here is derived from an EMBL/GenBank/DDBJ whole genome shotgun (WGS) entry which is preliminary data.</text>
</comment>